<name>A0A1I8FEQ7_9PLAT</name>
<evidence type="ECO:0000313" key="2">
    <source>
        <dbReference type="Proteomes" id="UP000095280"/>
    </source>
</evidence>
<feature type="region of interest" description="Disordered" evidence="1">
    <location>
        <begin position="386"/>
        <end position="459"/>
    </location>
</feature>
<dbReference type="Proteomes" id="UP000095280">
    <property type="component" value="Unplaced"/>
</dbReference>
<evidence type="ECO:0000256" key="1">
    <source>
        <dbReference type="SAM" id="MobiDB-lite"/>
    </source>
</evidence>
<accession>A0A1I8FEQ7</accession>
<proteinExistence type="predicted"/>
<keyword evidence="2" id="KW-1185">Reference proteome</keyword>
<evidence type="ECO:0000313" key="3">
    <source>
        <dbReference type="WBParaSite" id="maker-unitig_30266-snap-gene-0.2-mRNA-1"/>
    </source>
</evidence>
<feature type="compositionally biased region" description="Basic residues" evidence="1">
    <location>
        <begin position="274"/>
        <end position="284"/>
    </location>
</feature>
<dbReference type="AlphaFoldDB" id="A0A1I8FEQ7"/>
<dbReference type="WBParaSite" id="maker-unitig_30266-snap-gene-0.2-mRNA-1">
    <property type="protein sequence ID" value="maker-unitig_30266-snap-gene-0.2-mRNA-1"/>
    <property type="gene ID" value="maker-unitig_30266-snap-gene-0.2"/>
</dbReference>
<feature type="region of interest" description="Disordered" evidence="1">
    <location>
        <begin position="304"/>
        <end position="367"/>
    </location>
</feature>
<organism evidence="2 3">
    <name type="scientific">Macrostomum lignano</name>
    <dbReference type="NCBI Taxonomy" id="282301"/>
    <lineage>
        <taxon>Eukaryota</taxon>
        <taxon>Metazoa</taxon>
        <taxon>Spiralia</taxon>
        <taxon>Lophotrochozoa</taxon>
        <taxon>Platyhelminthes</taxon>
        <taxon>Rhabditophora</taxon>
        <taxon>Macrostomorpha</taxon>
        <taxon>Macrostomida</taxon>
        <taxon>Macrostomidae</taxon>
        <taxon>Macrostomum</taxon>
    </lineage>
</organism>
<feature type="region of interest" description="Disordered" evidence="1">
    <location>
        <begin position="250"/>
        <end position="289"/>
    </location>
</feature>
<reference evidence="3" key="1">
    <citation type="submission" date="2016-11" db="UniProtKB">
        <authorList>
            <consortium name="WormBaseParasite"/>
        </authorList>
    </citation>
    <scope>IDENTIFICATION</scope>
</reference>
<sequence length="615" mass="67269">ARQSGTTALADSANQGRAGEDKSLLLSQEFRRGRPRRCEAPCKFQRTSRPAVSEQLGRAATAVGSSSPGVQSGRRFLVDTGAEISSGTTAVARWDLPAAAACSTPNPWGERPPCLNEPALACSSSAPLVAGHIASCLADFLPHRAMRQSSAGFFGRVPTCTTGKPPSALAAASIFLHVRIRRRDGHRTGVAKDRMMGPIQGRHCERRAKAFLLDLGHAGKMIDRRYALEGRPRRGTSQYRFAHTGWRELQTRPLRQPAEHNGYDTAPAPPTIVQRRRQPHRKCRPVTFSKTTSATARACILQQPSSAAASAAPSPPPLRRQSDVTAARCFPKPCRRLPLPPLASPAQLESQQPPPPQPQPQPQLQRPSRHLWLLYTISIRSRMTRPISNSGRLASSARRPFRPDIASGQPAGRPSLPNDRRMERQLGSGDSFRRGSTLRTSERLEPPCTRLADNRGRGGGVVRAEIGPRLQQSVHCISLSPRLLRRRPATARRLHSAVLHVCTHRCSPEEGLVPFFDFLAGQLEDVPNRDTRWQMLGDLNAVPRGGPSARPLSAGRENANTEALEDLLDRLDLVSANTSSASPCRLVTFAGCKRGGRNATRGRMPRGDWRNSIMR</sequence>
<feature type="compositionally biased region" description="Pro residues" evidence="1">
    <location>
        <begin position="352"/>
        <end position="361"/>
    </location>
</feature>
<feature type="compositionally biased region" description="Polar residues" evidence="1">
    <location>
        <begin position="1"/>
        <end position="15"/>
    </location>
</feature>
<protein>
    <submittedName>
        <fullName evidence="3">Peptidase A2 domain-containing protein</fullName>
    </submittedName>
</protein>
<feature type="region of interest" description="Disordered" evidence="1">
    <location>
        <begin position="1"/>
        <end position="26"/>
    </location>
</feature>